<name>A0A5B7EYW4_PORTR</name>
<accession>A0A5B7EYW4</accession>
<comment type="caution">
    <text evidence="1">The sequence shown here is derived from an EMBL/GenBank/DDBJ whole genome shotgun (WGS) entry which is preliminary data.</text>
</comment>
<organism evidence="1 2">
    <name type="scientific">Portunus trituberculatus</name>
    <name type="common">Swimming crab</name>
    <name type="synonym">Neptunus trituberculatus</name>
    <dbReference type="NCBI Taxonomy" id="210409"/>
    <lineage>
        <taxon>Eukaryota</taxon>
        <taxon>Metazoa</taxon>
        <taxon>Ecdysozoa</taxon>
        <taxon>Arthropoda</taxon>
        <taxon>Crustacea</taxon>
        <taxon>Multicrustacea</taxon>
        <taxon>Malacostraca</taxon>
        <taxon>Eumalacostraca</taxon>
        <taxon>Eucarida</taxon>
        <taxon>Decapoda</taxon>
        <taxon>Pleocyemata</taxon>
        <taxon>Brachyura</taxon>
        <taxon>Eubrachyura</taxon>
        <taxon>Portunoidea</taxon>
        <taxon>Portunidae</taxon>
        <taxon>Portuninae</taxon>
        <taxon>Portunus</taxon>
    </lineage>
</organism>
<evidence type="ECO:0000313" key="2">
    <source>
        <dbReference type="Proteomes" id="UP000324222"/>
    </source>
</evidence>
<dbReference type="AlphaFoldDB" id="A0A5B7EYW4"/>
<dbReference type="EMBL" id="VSRR010003801">
    <property type="protein sequence ID" value="MPC37514.1"/>
    <property type="molecule type" value="Genomic_DNA"/>
</dbReference>
<dbReference type="OrthoDB" id="5967113at2759"/>
<keyword evidence="2" id="KW-1185">Reference proteome</keyword>
<protein>
    <submittedName>
        <fullName evidence="1">Uncharacterized protein</fullName>
    </submittedName>
</protein>
<gene>
    <name evidence="1" type="ORF">E2C01_030995</name>
</gene>
<proteinExistence type="predicted"/>
<sequence>METTGGASPRGYSRQGVAWLLPRDQSTNLNESHIDPLPLGQVRTAVRKYVDNYLLHRSAGVRRGSGLSSVFLTTVTDLPRDHHGRARHLCSCLRGSQSPTHG</sequence>
<reference evidence="1 2" key="1">
    <citation type="submission" date="2019-05" db="EMBL/GenBank/DDBJ databases">
        <title>Another draft genome of Portunus trituberculatus and its Hox gene families provides insights of decapod evolution.</title>
        <authorList>
            <person name="Jeong J.-H."/>
            <person name="Song I."/>
            <person name="Kim S."/>
            <person name="Choi T."/>
            <person name="Kim D."/>
            <person name="Ryu S."/>
            <person name="Kim W."/>
        </authorList>
    </citation>
    <scope>NUCLEOTIDE SEQUENCE [LARGE SCALE GENOMIC DNA]</scope>
    <source>
        <tissue evidence="1">Muscle</tissue>
    </source>
</reference>
<dbReference type="Proteomes" id="UP000324222">
    <property type="component" value="Unassembled WGS sequence"/>
</dbReference>
<evidence type="ECO:0000313" key="1">
    <source>
        <dbReference type="EMBL" id="MPC37514.1"/>
    </source>
</evidence>